<reference evidence="1 2" key="1">
    <citation type="journal article" date="2014" name="Genome Announc.">
        <title>Genome sequence of the basidiomycetous fungus Pseudozyma aphidis DSM70725, an efficient producer of biosurfactant mannosylerythritol lipids.</title>
        <authorList>
            <person name="Lorenz S."/>
            <person name="Guenther M."/>
            <person name="Grumaz C."/>
            <person name="Rupp S."/>
            <person name="Zibek S."/>
            <person name="Sohn K."/>
        </authorList>
    </citation>
    <scope>NUCLEOTIDE SEQUENCE [LARGE SCALE GENOMIC DNA]</scope>
    <source>
        <strain evidence="2">ATCC 32657 / CBS 517.83 / DSM 70725 / JCM 10318 / NBRC 10182 / NRRL Y-7954 / St-0401</strain>
    </source>
</reference>
<protein>
    <submittedName>
        <fullName evidence="1">Uncharacterized protein</fullName>
    </submittedName>
</protein>
<dbReference type="OrthoDB" id="10647047at2759"/>
<comment type="caution">
    <text evidence="1">The sequence shown here is derived from an EMBL/GenBank/DDBJ whole genome shotgun (WGS) entry which is preliminary data.</text>
</comment>
<name>W3VJP2_MOEAP</name>
<proteinExistence type="predicted"/>
<dbReference type="EMBL" id="AWNI01000013">
    <property type="protein sequence ID" value="ETS61878.1"/>
    <property type="molecule type" value="Genomic_DNA"/>
</dbReference>
<organism evidence="1 2">
    <name type="scientific">Moesziomyces aphidis</name>
    <name type="common">Pseudozyma aphidis</name>
    <dbReference type="NCBI Taxonomy" id="84754"/>
    <lineage>
        <taxon>Eukaryota</taxon>
        <taxon>Fungi</taxon>
        <taxon>Dikarya</taxon>
        <taxon>Basidiomycota</taxon>
        <taxon>Ustilaginomycotina</taxon>
        <taxon>Ustilaginomycetes</taxon>
        <taxon>Ustilaginales</taxon>
        <taxon>Ustilaginaceae</taxon>
        <taxon>Moesziomyces</taxon>
    </lineage>
</organism>
<gene>
    <name evidence="1" type="ORF">PaG_03987</name>
</gene>
<keyword evidence="2" id="KW-1185">Reference proteome</keyword>
<sequence length="249" mass="27377">MKGANDRSPSLNLAMHVVPSEGTTVRIAAPALGTVKVAVVVDVHVRFAVANVDVDNFGLRLADLVISVIVQAGWWLAPTSALELTRFDQSSARFDRPPFDLTIVSGTAAGTSSPRPCYHTINPVGVASSTQQHEQHDSTFATMDSGTYRKRERFVGTITAITQRKPWDAAEIIAQDRASTLVRRAAADQFIRSFCEKVYIPEVLGNTCITAADIPSSPPRHDVSKDRQFWKMLATFVIHRFRESLVNDD</sequence>
<accession>W3VJP2</accession>
<evidence type="ECO:0000313" key="1">
    <source>
        <dbReference type="EMBL" id="ETS61878.1"/>
    </source>
</evidence>
<evidence type="ECO:0000313" key="2">
    <source>
        <dbReference type="Proteomes" id="UP000019462"/>
    </source>
</evidence>
<dbReference type="Proteomes" id="UP000019462">
    <property type="component" value="Unassembled WGS sequence"/>
</dbReference>
<dbReference type="HOGENOM" id="CLU_1116152_0_0_1"/>
<dbReference type="AlphaFoldDB" id="W3VJP2"/>